<sequence>MKSLKFQNGITLIELSIVSSSVFLIIFAILELGVFVFNMQILNDLTRRSARIAAVCQVDDEHKEQILALAFSEREPGGFSKDNLIIDYLDQDGKKVDDPVGEFSSIYYVRSRVVDYTYGFTGILNFLGNNGIINMPPFQTILASESLGIERRDEEGNEEYTECKP</sequence>
<dbReference type="EMBL" id="CP049331">
    <property type="protein sequence ID" value="QIH40977.1"/>
    <property type="molecule type" value="Genomic_DNA"/>
</dbReference>
<accession>A0A6G7CFU8</accession>
<feature type="domain" description="TadE-like" evidence="2">
    <location>
        <begin position="9"/>
        <end position="51"/>
    </location>
</feature>
<keyword evidence="4" id="KW-1185">Reference proteome</keyword>
<proteinExistence type="predicted"/>
<evidence type="ECO:0000313" key="3">
    <source>
        <dbReference type="EMBL" id="QIH40977.1"/>
    </source>
</evidence>
<feature type="transmembrane region" description="Helical" evidence="1">
    <location>
        <begin position="12"/>
        <end position="37"/>
    </location>
</feature>
<evidence type="ECO:0000259" key="2">
    <source>
        <dbReference type="Pfam" id="PF07811"/>
    </source>
</evidence>
<dbReference type="RefSeq" id="WP_165310386.1">
    <property type="nucleotide sequence ID" value="NZ_CP049331.1"/>
</dbReference>
<protein>
    <submittedName>
        <fullName evidence="3">Pilus assembly protein</fullName>
    </submittedName>
</protein>
<name>A0A6G7CFU8_9VIBR</name>
<reference evidence="3 4" key="1">
    <citation type="submission" date="2020-02" db="EMBL/GenBank/DDBJ databases">
        <title>A complete genome of a marine bacterium Vibrio sp. ZWAL4003 isolated from the mangrove sediment with the ability to degrade polysaccharides.</title>
        <authorList>
            <person name="Wu J."/>
            <person name="Qu W."/>
            <person name="Zeng R."/>
        </authorList>
    </citation>
    <scope>NUCLEOTIDE SEQUENCE [LARGE SCALE GENOMIC DNA]</scope>
    <source>
        <strain evidence="3 4">ZWAL4003</strain>
    </source>
</reference>
<dbReference type="KEGG" id="vzi:G5S32_02800"/>
<evidence type="ECO:0000256" key="1">
    <source>
        <dbReference type="SAM" id="Phobius"/>
    </source>
</evidence>
<organism evidence="3 4">
    <name type="scientific">Vibrio ziniensis</name>
    <dbReference type="NCBI Taxonomy" id="2711221"/>
    <lineage>
        <taxon>Bacteria</taxon>
        <taxon>Pseudomonadati</taxon>
        <taxon>Pseudomonadota</taxon>
        <taxon>Gammaproteobacteria</taxon>
        <taxon>Vibrionales</taxon>
        <taxon>Vibrionaceae</taxon>
        <taxon>Vibrio</taxon>
    </lineage>
</organism>
<evidence type="ECO:0000313" key="4">
    <source>
        <dbReference type="Proteomes" id="UP000503003"/>
    </source>
</evidence>
<dbReference type="Proteomes" id="UP000503003">
    <property type="component" value="Chromosome 1"/>
</dbReference>
<dbReference type="Pfam" id="PF07811">
    <property type="entry name" value="TadE"/>
    <property type="match status" value="1"/>
</dbReference>
<keyword evidence="1" id="KW-0472">Membrane</keyword>
<keyword evidence="1" id="KW-1133">Transmembrane helix</keyword>
<dbReference type="InterPro" id="IPR012495">
    <property type="entry name" value="TadE-like_dom"/>
</dbReference>
<keyword evidence="1" id="KW-0812">Transmembrane</keyword>
<gene>
    <name evidence="3" type="ORF">G5S32_02800</name>
</gene>
<dbReference type="AlphaFoldDB" id="A0A6G7CFU8"/>